<dbReference type="STRING" id="180088.A0A1J8QLQ8"/>
<accession>A0A1J8QLQ8</accession>
<dbReference type="InterPro" id="IPR001841">
    <property type="entry name" value="Znf_RING"/>
</dbReference>
<dbReference type="InterPro" id="IPR017907">
    <property type="entry name" value="Znf_RING_CS"/>
</dbReference>
<dbReference type="InterPro" id="IPR054694">
    <property type="entry name" value="Parkin-like_IBR"/>
</dbReference>
<keyword evidence="9" id="KW-0862">Zinc</keyword>
<reference evidence="14 15" key="1">
    <citation type="submission" date="2016-03" db="EMBL/GenBank/DDBJ databases">
        <title>Comparative genomics of the ectomycorrhizal sister species Rhizopogon vinicolor and Rhizopogon vesiculosus (Basidiomycota: Boletales) reveals a divergence of the mating type B locus.</title>
        <authorList>
            <person name="Mujic A.B."/>
            <person name="Kuo A."/>
            <person name="Tritt A."/>
            <person name="Lipzen A."/>
            <person name="Chen C."/>
            <person name="Johnson J."/>
            <person name="Sharma A."/>
            <person name="Barry K."/>
            <person name="Grigoriev I.V."/>
            <person name="Spatafora J.W."/>
        </authorList>
    </citation>
    <scope>NUCLEOTIDE SEQUENCE [LARGE SCALE GENOMIC DNA]</scope>
    <source>
        <strain evidence="14 15">AM-OR11-056</strain>
    </source>
</reference>
<evidence type="ECO:0000256" key="1">
    <source>
        <dbReference type="ARBA" id="ARBA00001798"/>
    </source>
</evidence>
<dbReference type="CDD" id="cd22584">
    <property type="entry name" value="Rcat_RBR_unk"/>
    <property type="match status" value="1"/>
</dbReference>
<sequence length="542" mass="59728">MIFDSHPRPNYPSGAGVILSTSINHVVAHLVSIFPTVTVDEHFLSESDSQSETQLLNNVSSRIFVSNGSLGDVRDVRRSAIESCLAILGLQAEIVGLKQEIARLTSANSILGGDVERLEGALSVQETIVRPSRLAPLFHQRAFDPRSRENHSTASPGVQLELQQSFENMHILLDEAVVASATLSFSCAICMDEQPVDNTVELDCNHPICRDCVRGHVCAKIEEHRFPVLCPVCMTEQNDRPGGVDIHCHGTRNTYQRFTLFTLVISGLVVQLIGVDEQQYAIWEEMELGQYSVLIHCRQCGRSVSVDKQEHEASQTLTCPLPNCNYSWCKACQQPIPINSAPHSCDGTAELDNLMRQQGWKYCPNCRTPVERSGGCHHMTCIAPGCNTHFCYACGECIARSALQNEIQGAVTTHYSGTCQMFDYDGDDQNDHHQHHHYHQNDDDGVAECGEGIHSEDDHDDDIEDGEGIQDDEGMEYGGGIEYGQDVEVGDEDDEGIADNNSQSIGYYDVEGVECGEAREGIEDEDDEGTEYGPGGIQCPHQ</sequence>
<evidence type="ECO:0000313" key="14">
    <source>
        <dbReference type="EMBL" id="OJA14489.1"/>
    </source>
</evidence>
<feature type="domain" description="RING-type" evidence="12">
    <location>
        <begin position="187"/>
        <end position="233"/>
    </location>
</feature>
<dbReference type="InterPro" id="IPR031127">
    <property type="entry name" value="E3_UB_ligase_RBR"/>
</dbReference>
<evidence type="ECO:0000259" key="12">
    <source>
        <dbReference type="PROSITE" id="PS50089"/>
    </source>
</evidence>
<feature type="compositionally biased region" description="Acidic residues" evidence="11">
    <location>
        <begin position="488"/>
        <end position="497"/>
    </location>
</feature>
<dbReference type="GO" id="GO:0016567">
    <property type="term" value="P:protein ubiquitination"/>
    <property type="evidence" value="ECO:0007669"/>
    <property type="project" value="InterPro"/>
</dbReference>
<dbReference type="AlphaFoldDB" id="A0A1J8QLQ8"/>
<evidence type="ECO:0000256" key="5">
    <source>
        <dbReference type="ARBA" id="ARBA00022723"/>
    </source>
</evidence>
<comment type="pathway">
    <text evidence="2">Protein modification; protein ubiquitination.</text>
</comment>
<evidence type="ECO:0000256" key="11">
    <source>
        <dbReference type="SAM" id="MobiDB-lite"/>
    </source>
</evidence>
<proteinExistence type="predicted"/>
<dbReference type="GO" id="GO:0008270">
    <property type="term" value="F:zinc ion binding"/>
    <property type="evidence" value="ECO:0007669"/>
    <property type="project" value="UniProtKB-KW"/>
</dbReference>
<evidence type="ECO:0000256" key="9">
    <source>
        <dbReference type="ARBA" id="ARBA00022833"/>
    </source>
</evidence>
<keyword evidence="8" id="KW-0833">Ubl conjugation pathway</keyword>
<dbReference type="PROSITE" id="PS50089">
    <property type="entry name" value="ZF_RING_2"/>
    <property type="match status" value="1"/>
</dbReference>
<evidence type="ECO:0000256" key="6">
    <source>
        <dbReference type="ARBA" id="ARBA00022737"/>
    </source>
</evidence>
<keyword evidence="15" id="KW-1185">Reference proteome</keyword>
<evidence type="ECO:0000256" key="8">
    <source>
        <dbReference type="ARBA" id="ARBA00022786"/>
    </source>
</evidence>
<evidence type="ECO:0000256" key="2">
    <source>
        <dbReference type="ARBA" id="ARBA00004906"/>
    </source>
</evidence>
<evidence type="ECO:0000259" key="13">
    <source>
        <dbReference type="PROSITE" id="PS51873"/>
    </source>
</evidence>
<evidence type="ECO:0000313" key="15">
    <source>
        <dbReference type="Proteomes" id="UP000183567"/>
    </source>
</evidence>
<dbReference type="SUPFAM" id="SSF57850">
    <property type="entry name" value="RING/U-box"/>
    <property type="match status" value="2"/>
</dbReference>
<dbReference type="PROSITE" id="PS00518">
    <property type="entry name" value="ZF_RING_1"/>
    <property type="match status" value="1"/>
</dbReference>
<keyword evidence="6" id="KW-0677">Repeat</keyword>
<dbReference type="SMART" id="SM00184">
    <property type="entry name" value="RING"/>
    <property type="match status" value="1"/>
</dbReference>
<dbReference type="OrthoDB" id="1431934at2759"/>
<keyword evidence="7 10" id="KW-0863">Zinc-finger</keyword>
<protein>
    <recommendedName>
        <fullName evidence="3">RBR-type E3 ubiquitin transferase</fullName>
        <ecNumber evidence="3">2.3.2.31</ecNumber>
    </recommendedName>
</protein>
<name>A0A1J8QLQ8_9AGAM</name>
<dbReference type="EC" id="2.3.2.31" evidence="3"/>
<dbReference type="Gene3D" id="1.20.120.1750">
    <property type="match status" value="1"/>
</dbReference>
<evidence type="ECO:0000256" key="3">
    <source>
        <dbReference type="ARBA" id="ARBA00012251"/>
    </source>
</evidence>
<feature type="domain" description="RING-type" evidence="13">
    <location>
        <begin position="183"/>
        <end position="423"/>
    </location>
</feature>
<comment type="catalytic activity">
    <reaction evidence="1">
        <text>[E2 ubiquitin-conjugating enzyme]-S-ubiquitinyl-L-cysteine + [acceptor protein]-L-lysine = [E2 ubiquitin-conjugating enzyme]-L-cysteine + [acceptor protein]-N(6)-ubiquitinyl-L-lysine.</text>
        <dbReference type="EC" id="2.3.2.31"/>
    </reaction>
</comment>
<keyword evidence="5" id="KW-0479">Metal-binding</keyword>
<gene>
    <name evidence="14" type="ORF">AZE42_06068</name>
</gene>
<dbReference type="Pfam" id="PF22605">
    <property type="entry name" value="IBR_2"/>
    <property type="match status" value="1"/>
</dbReference>
<dbReference type="PANTHER" id="PTHR11685">
    <property type="entry name" value="RBR FAMILY RING FINGER AND IBR DOMAIN-CONTAINING"/>
    <property type="match status" value="1"/>
</dbReference>
<comment type="caution">
    <text evidence="14">The sequence shown here is derived from an EMBL/GenBank/DDBJ whole genome shotgun (WGS) entry which is preliminary data.</text>
</comment>
<organism evidence="14 15">
    <name type="scientific">Rhizopogon vesiculosus</name>
    <dbReference type="NCBI Taxonomy" id="180088"/>
    <lineage>
        <taxon>Eukaryota</taxon>
        <taxon>Fungi</taxon>
        <taxon>Dikarya</taxon>
        <taxon>Basidiomycota</taxon>
        <taxon>Agaricomycotina</taxon>
        <taxon>Agaricomycetes</taxon>
        <taxon>Agaricomycetidae</taxon>
        <taxon>Boletales</taxon>
        <taxon>Suillineae</taxon>
        <taxon>Rhizopogonaceae</taxon>
        <taxon>Rhizopogon</taxon>
    </lineage>
</organism>
<dbReference type="EMBL" id="LVVM01003645">
    <property type="protein sequence ID" value="OJA14489.1"/>
    <property type="molecule type" value="Genomic_DNA"/>
</dbReference>
<evidence type="ECO:0000256" key="4">
    <source>
        <dbReference type="ARBA" id="ARBA00022679"/>
    </source>
</evidence>
<feature type="region of interest" description="Disordered" evidence="11">
    <location>
        <begin position="430"/>
        <end position="542"/>
    </location>
</feature>
<dbReference type="Gene3D" id="3.30.40.10">
    <property type="entry name" value="Zinc/RING finger domain, C3HC4 (zinc finger)"/>
    <property type="match status" value="1"/>
</dbReference>
<dbReference type="Proteomes" id="UP000183567">
    <property type="component" value="Unassembled WGS sequence"/>
</dbReference>
<dbReference type="InterPro" id="IPR013083">
    <property type="entry name" value="Znf_RING/FYVE/PHD"/>
</dbReference>
<feature type="compositionally biased region" description="Acidic residues" evidence="11">
    <location>
        <begin position="458"/>
        <end position="475"/>
    </location>
</feature>
<dbReference type="GO" id="GO:0061630">
    <property type="term" value="F:ubiquitin protein ligase activity"/>
    <property type="evidence" value="ECO:0007669"/>
    <property type="project" value="UniProtKB-EC"/>
</dbReference>
<dbReference type="PROSITE" id="PS51873">
    <property type="entry name" value="TRIAD"/>
    <property type="match status" value="1"/>
</dbReference>
<dbReference type="InterPro" id="IPR044066">
    <property type="entry name" value="TRIAD_supradom"/>
</dbReference>
<evidence type="ECO:0000256" key="7">
    <source>
        <dbReference type="ARBA" id="ARBA00022771"/>
    </source>
</evidence>
<evidence type="ECO:0000256" key="10">
    <source>
        <dbReference type="PROSITE-ProRule" id="PRU00175"/>
    </source>
</evidence>
<keyword evidence="4" id="KW-0808">Transferase</keyword>